<keyword evidence="11" id="KW-1185">Reference proteome</keyword>
<evidence type="ECO:0000256" key="5">
    <source>
        <dbReference type="ARBA" id="ARBA00022722"/>
    </source>
</evidence>
<evidence type="ECO:0000256" key="7">
    <source>
        <dbReference type="ARBA" id="ARBA00022801"/>
    </source>
</evidence>
<feature type="domain" description="Reverse transcriptase" evidence="9">
    <location>
        <begin position="1"/>
        <end position="153"/>
    </location>
</feature>
<dbReference type="InterPro" id="IPR043128">
    <property type="entry name" value="Rev_trsase/Diguanyl_cyclase"/>
</dbReference>
<evidence type="ECO:0000256" key="2">
    <source>
        <dbReference type="ARBA" id="ARBA00012180"/>
    </source>
</evidence>
<evidence type="ECO:0000256" key="1">
    <source>
        <dbReference type="ARBA" id="ARBA00010879"/>
    </source>
</evidence>
<comment type="caution">
    <text evidence="10">The sequence shown here is derived from an EMBL/GenBank/DDBJ whole genome shotgun (WGS) entry which is preliminary data.</text>
</comment>
<keyword evidence="3" id="KW-0808">Transferase</keyword>
<evidence type="ECO:0000256" key="8">
    <source>
        <dbReference type="ARBA" id="ARBA00022918"/>
    </source>
</evidence>
<dbReference type="OrthoDB" id="6773263at2759"/>
<keyword evidence="4" id="KW-0548">Nucleotidyltransferase</keyword>
<dbReference type="EMBL" id="LSYS01002352">
    <property type="protein sequence ID" value="OPJ86431.1"/>
    <property type="molecule type" value="Genomic_DNA"/>
</dbReference>
<dbReference type="PROSITE" id="PS50878">
    <property type="entry name" value="RT_POL"/>
    <property type="match status" value="1"/>
</dbReference>
<dbReference type="PANTHER" id="PTHR41694:SF3">
    <property type="entry name" value="RNA-DIRECTED DNA POLYMERASE-RELATED"/>
    <property type="match status" value="1"/>
</dbReference>
<evidence type="ECO:0000256" key="4">
    <source>
        <dbReference type="ARBA" id="ARBA00022695"/>
    </source>
</evidence>
<organism evidence="10 11">
    <name type="scientific">Patagioenas fasciata monilis</name>
    <dbReference type="NCBI Taxonomy" id="372326"/>
    <lineage>
        <taxon>Eukaryota</taxon>
        <taxon>Metazoa</taxon>
        <taxon>Chordata</taxon>
        <taxon>Craniata</taxon>
        <taxon>Vertebrata</taxon>
        <taxon>Euteleostomi</taxon>
        <taxon>Archelosauria</taxon>
        <taxon>Archosauria</taxon>
        <taxon>Dinosauria</taxon>
        <taxon>Saurischia</taxon>
        <taxon>Theropoda</taxon>
        <taxon>Coelurosauria</taxon>
        <taxon>Aves</taxon>
        <taxon>Neognathae</taxon>
        <taxon>Neoaves</taxon>
        <taxon>Columbimorphae</taxon>
        <taxon>Columbiformes</taxon>
        <taxon>Columbidae</taxon>
        <taxon>Patagioenas</taxon>
    </lineage>
</organism>
<dbReference type="Pfam" id="PF00078">
    <property type="entry name" value="RVT_1"/>
    <property type="match status" value="1"/>
</dbReference>
<keyword evidence="8" id="KW-0695">RNA-directed DNA polymerase</keyword>
<dbReference type="EC" id="3.1.26.4" evidence="2"/>
<protein>
    <recommendedName>
        <fullName evidence="2">ribonuclease H</fullName>
        <ecNumber evidence="2">3.1.26.4</ecNumber>
    </recommendedName>
</protein>
<dbReference type="GO" id="GO:0004523">
    <property type="term" value="F:RNA-DNA hybrid ribonuclease activity"/>
    <property type="evidence" value="ECO:0007669"/>
    <property type="project" value="UniProtKB-EC"/>
</dbReference>
<keyword evidence="7" id="KW-0378">Hydrolase</keyword>
<reference evidence="10 11" key="1">
    <citation type="submission" date="2016-02" db="EMBL/GenBank/DDBJ databases">
        <title>Band-tailed pigeon sequencing and assembly.</title>
        <authorList>
            <person name="Soares A.E."/>
            <person name="Novak B.J."/>
            <person name="Rice E.S."/>
            <person name="O'Connell B."/>
            <person name="Chang D."/>
            <person name="Weber S."/>
            <person name="Shapiro B."/>
        </authorList>
    </citation>
    <scope>NUCLEOTIDE SEQUENCE [LARGE SCALE GENOMIC DNA]</scope>
    <source>
        <strain evidence="10">BTP2013</strain>
        <tissue evidence="10">Blood</tissue>
    </source>
</reference>
<dbReference type="PANTHER" id="PTHR41694">
    <property type="entry name" value="ENDOGENOUS RETROVIRUS GROUP K MEMBER POL PROTEIN"/>
    <property type="match status" value="1"/>
</dbReference>
<name>A0A1V4KPU4_PATFA</name>
<dbReference type="Proteomes" id="UP000190648">
    <property type="component" value="Unassembled WGS sequence"/>
</dbReference>
<sequence>MGPVQTLLPMNSLIPKGQPCAVLDIKDCFFSIPLHDEDKELFAFSVVFPNSQPLNLRFQWKVLPQGMINLPTICQIMVDRVLAPVWPSDPSVTIIQYMDDILITALSGSQVDQLVSTVSETLRTNGFEIASAKVKKEPCGLREQAETPCAYAISDVSLQKNVAFANIQAMEYRGNGL</sequence>
<evidence type="ECO:0000256" key="6">
    <source>
        <dbReference type="ARBA" id="ARBA00022759"/>
    </source>
</evidence>
<dbReference type="Gene3D" id="3.30.70.270">
    <property type="match status" value="1"/>
</dbReference>
<dbReference type="InterPro" id="IPR000477">
    <property type="entry name" value="RT_dom"/>
</dbReference>
<dbReference type="GO" id="GO:0003964">
    <property type="term" value="F:RNA-directed DNA polymerase activity"/>
    <property type="evidence" value="ECO:0007669"/>
    <property type="project" value="UniProtKB-KW"/>
</dbReference>
<proteinExistence type="inferred from homology"/>
<gene>
    <name evidence="10" type="ORF">AV530_008342</name>
</gene>
<accession>A0A1V4KPU4</accession>
<evidence type="ECO:0000259" key="9">
    <source>
        <dbReference type="PROSITE" id="PS50878"/>
    </source>
</evidence>
<keyword evidence="6" id="KW-0255">Endonuclease</keyword>
<dbReference type="InterPro" id="IPR043502">
    <property type="entry name" value="DNA/RNA_pol_sf"/>
</dbReference>
<evidence type="ECO:0000313" key="10">
    <source>
        <dbReference type="EMBL" id="OPJ86431.1"/>
    </source>
</evidence>
<evidence type="ECO:0000313" key="11">
    <source>
        <dbReference type="Proteomes" id="UP000190648"/>
    </source>
</evidence>
<dbReference type="SUPFAM" id="SSF56672">
    <property type="entry name" value="DNA/RNA polymerases"/>
    <property type="match status" value="1"/>
</dbReference>
<dbReference type="AlphaFoldDB" id="A0A1V4KPU4"/>
<evidence type="ECO:0000256" key="3">
    <source>
        <dbReference type="ARBA" id="ARBA00022679"/>
    </source>
</evidence>
<keyword evidence="5" id="KW-0540">Nuclease</keyword>
<dbReference type="GO" id="GO:0035613">
    <property type="term" value="F:RNA stem-loop binding"/>
    <property type="evidence" value="ECO:0007669"/>
    <property type="project" value="TreeGrafter"/>
</dbReference>
<dbReference type="STRING" id="372326.A0A1V4KPU4"/>
<comment type="similarity">
    <text evidence="1">Belongs to the beta type-B retroviral polymerase family. HERV class-II K(HML-2) pol subfamily.</text>
</comment>